<protein>
    <recommendedName>
        <fullName evidence="4">F0F1-ATPase subunit (Ca2+/Mg2+ transporter)</fullName>
    </recommendedName>
</protein>
<feature type="transmembrane region" description="Helical" evidence="1">
    <location>
        <begin position="7"/>
        <end position="26"/>
    </location>
</feature>
<organism evidence="2 3">
    <name type="scientific">Leucobacter albus</name>
    <dbReference type="NCBI Taxonomy" id="272210"/>
    <lineage>
        <taxon>Bacteria</taxon>
        <taxon>Bacillati</taxon>
        <taxon>Actinomycetota</taxon>
        <taxon>Actinomycetes</taxon>
        <taxon>Micrococcales</taxon>
        <taxon>Microbacteriaceae</taxon>
        <taxon>Leucobacter</taxon>
    </lineage>
</organism>
<feature type="transmembrane region" description="Helical" evidence="1">
    <location>
        <begin position="32"/>
        <end position="53"/>
    </location>
</feature>
<keyword evidence="1" id="KW-0812">Transmembrane</keyword>
<keyword evidence="1" id="KW-0472">Membrane</keyword>
<evidence type="ECO:0000313" key="2">
    <source>
        <dbReference type="EMBL" id="MFD1202981.1"/>
    </source>
</evidence>
<evidence type="ECO:0000256" key="1">
    <source>
        <dbReference type="SAM" id="Phobius"/>
    </source>
</evidence>
<keyword evidence="1" id="KW-1133">Transmembrane helix</keyword>
<gene>
    <name evidence="2" type="ORF">ACFQ3U_13855</name>
</gene>
<comment type="caution">
    <text evidence="2">The sequence shown here is derived from an EMBL/GenBank/DDBJ whole genome shotgun (WGS) entry which is preliminary data.</text>
</comment>
<dbReference type="RefSeq" id="WP_343960751.1">
    <property type="nucleotide sequence ID" value="NZ_BAAAKZ010000009.1"/>
</dbReference>
<evidence type="ECO:0000313" key="3">
    <source>
        <dbReference type="Proteomes" id="UP001597181"/>
    </source>
</evidence>
<dbReference type="Proteomes" id="UP001597181">
    <property type="component" value="Unassembled WGS sequence"/>
</dbReference>
<dbReference type="EMBL" id="JBHTLY010000007">
    <property type="protein sequence ID" value="MFD1202981.1"/>
    <property type="molecule type" value="Genomic_DNA"/>
</dbReference>
<proteinExistence type="predicted"/>
<evidence type="ECO:0008006" key="4">
    <source>
        <dbReference type="Google" id="ProtNLM"/>
    </source>
</evidence>
<reference evidence="3" key="1">
    <citation type="journal article" date="2019" name="Int. J. Syst. Evol. Microbiol.">
        <title>The Global Catalogue of Microorganisms (GCM) 10K type strain sequencing project: providing services to taxonomists for standard genome sequencing and annotation.</title>
        <authorList>
            <consortium name="The Broad Institute Genomics Platform"/>
            <consortium name="The Broad Institute Genome Sequencing Center for Infectious Disease"/>
            <person name="Wu L."/>
            <person name="Ma J."/>
        </authorList>
    </citation>
    <scope>NUCLEOTIDE SEQUENCE [LARGE SCALE GENOMIC DNA]</scope>
    <source>
        <strain evidence="3">CCUG 50213</strain>
    </source>
</reference>
<name>A0ABW3TQG7_9MICO</name>
<sequence>MNQKSAVPGYIVTGVGLVLIAVGLYWGVIEGFYQHELPMLLGVLGGGALFAWLGQRMLQAVKRGRIEQRIAERDTEGTN</sequence>
<keyword evidence="3" id="KW-1185">Reference proteome</keyword>
<accession>A0ABW3TQG7</accession>